<keyword evidence="2" id="KW-0812">Transmembrane</keyword>
<feature type="region of interest" description="Disordered" evidence="1">
    <location>
        <begin position="551"/>
        <end position="588"/>
    </location>
</feature>
<keyword evidence="5" id="KW-1185">Reference proteome</keyword>
<feature type="chain" id="PRO_5034099093" evidence="3">
    <location>
        <begin position="21"/>
        <end position="1105"/>
    </location>
</feature>
<accession>A0A8B8AZC2</accession>
<protein>
    <submittedName>
        <fullName evidence="6">Uncharacterized protein LOC111105606</fullName>
    </submittedName>
</protein>
<dbReference type="PANTHER" id="PTHR46967">
    <property type="entry name" value="INSULIN-LIKE GROWTH FACTOR BINDING PROTEIN,N-TERMINAL"/>
    <property type="match status" value="1"/>
</dbReference>
<dbReference type="Proteomes" id="UP000694844">
    <property type="component" value="Chromosome 7"/>
</dbReference>
<dbReference type="InterPro" id="IPR011641">
    <property type="entry name" value="Tyr-kin_ephrin_A/B_rcpt-like"/>
</dbReference>
<organism evidence="5 6">
    <name type="scientific">Crassostrea virginica</name>
    <name type="common">Eastern oyster</name>
    <dbReference type="NCBI Taxonomy" id="6565"/>
    <lineage>
        <taxon>Eukaryota</taxon>
        <taxon>Metazoa</taxon>
        <taxon>Spiralia</taxon>
        <taxon>Lophotrochozoa</taxon>
        <taxon>Mollusca</taxon>
        <taxon>Bivalvia</taxon>
        <taxon>Autobranchia</taxon>
        <taxon>Pteriomorphia</taxon>
        <taxon>Ostreida</taxon>
        <taxon>Ostreoidea</taxon>
        <taxon>Ostreidae</taxon>
        <taxon>Crassostrea</taxon>
    </lineage>
</organism>
<evidence type="ECO:0000256" key="3">
    <source>
        <dbReference type="SAM" id="SignalP"/>
    </source>
</evidence>
<dbReference type="InterPro" id="IPR009030">
    <property type="entry name" value="Growth_fac_rcpt_cys_sf"/>
</dbReference>
<feature type="region of interest" description="Disordered" evidence="1">
    <location>
        <begin position="600"/>
        <end position="623"/>
    </location>
</feature>
<dbReference type="AlphaFoldDB" id="A0A8B8AZC2"/>
<dbReference type="SUPFAM" id="SSF57184">
    <property type="entry name" value="Growth factor receptor domain"/>
    <property type="match status" value="1"/>
</dbReference>
<feature type="domain" description="Tyrosine-protein kinase ephrin type A/B receptor-like" evidence="4">
    <location>
        <begin position="506"/>
        <end position="532"/>
    </location>
</feature>
<dbReference type="KEGG" id="cvn:111105606"/>
<feature type="compositionally biased region" description="Polar residues" evidence="1">
    <location>
        <begin position="551"/>
        <end position="580"/>
    </location>
</feature>
<dbReference type="OrthoDB" id="430340at2759"/>
<evidence type="ECO:0000256" key="2">
    <source>
        <dbReference type="SAM" id="Phobius"/>
    </source>
</evidence>
<keyword evidence="3" id="KW-0732">Signal</keyword>
<proteinExistence type="predicted"/>
<feature type="signal peptide" evidence="3">
    <location>
        <begin position="1"/>
        <end position="20"/>
    </location>
</feature>
<dbReference type="RefSeq" id="XP_022295679.1">
    <property type="nucleotide sequence ID" value="XM_022439971.1"/>
</dbReference>
<keyword evidence="2" id="KW-1133">Transmembrane helix</keyword>
<feature type="compositionally biased region" description="Polar residues" evidence="1">
    <location>
        <begin position="1078"/>
        <end position="1092"/>
    </location>
</feature>
<dbReference type="Pfam" id="PF07699">
    <property type="entry name" value="Ephrin_rec_like"/>
    <property type="match status" value="2"/>
</dbReference>
<gene>
    <name evidence="6" type="primary">LOC111105606</name>
</gene>
<dbReference type="SMART" id="SM01411">
    <property type="entry name" value="Ephrin_rec_like"/>
    <property type="match status" value="3"/>
</dbReference>
<evidence type="ECO:0000256" key="1">
    <source>
        <dbReference type="SAM" id="MobiDB-lite"/>
    </source>
</evidence>
<evidence type="ECO:0000313" key="6">
    <source>
        <dbReference type="RefSeq" id="XP_022295679.1"/>
    </source>
</evidence>
<dbReference type="PANTHER" id="PTHR46967:SF1">
    <property type="entry name" value="KERATIN-ASSOCIATED PROTEIN 16-1-LIKE"/>
    <property type="match status" value="1"/>
</dbReference>
<keyword evidence="2" id="KW-0472">Membrane</keyword>
<dbReference type="Gene3D" id="2.10.50.10">
    <property type="entry name" value="Tumor Necrosis Factor Receptor, subunit A, domain 2"/>
    <property type="match status" value="2"/>
</dbReference>
<dbReference type="GeneID" id="111105606"/>
<feature type="compositionally biased region" description="Basic and acidic residues" evidence="1">
    <location>
        <begin position="1059"/>
        <end position="1077"/>
    </location>
</feature>
<evidence type="ECO:0000313" key="5">
    <source>
        <dbReference type="Proteomes" id="UP000694844"/>
    </source>
</evidence>
<evidence type="ECO:0000259" key="4">
    <source>
        <dbReference type="Pfam" id="PF07699"/>
    </source>
</evidence>
<feature type="transmembrane region" description="Helical" evidence="2">
    <location>
        <begin position="927"/>
        <end position="950"/>
    </location>
</feature>
<feature type="domain" description="Tyrosine-protein kinase ephrin type A/B receptor-like" evidence="4">
    <location>
        <begin position="238"/>
        <end position="274"/>
    </location>
</feature>
<sequence>MTTFLLVFICMGILRTYVQACDSEDLVQDLYNATLQNNCFQNSTSCVSSCISGHVLKDGNQTTNHVCNGTSWTPSTVTCLPAQLPEMRTNLTIVYETGDLPAGSCLYSFNVTLTQYMGSFRDKIQSTCNLLDTGRITIESLRLSALTFQITSIFGIKFSGSGTASSRKTCMDMVEIISSNDPNYLKPFSSVSCGHDYSNVSKKATTKSQTFEYDCSERIGTQLLQTSGGFSCVPCFPGTYWNFSRCEPCPAGTYQTMAGQLNCDVCSAGKHVTEDKTQCQDSACISAFLSRTVPGTDLTCISESQVCTSTCADGYIQDNGGSSTTYNCSGINLPPVVNTCQKYEFSTYMTNFEAVYQTHDQLASTCLSDFRSLTTAHWAAFQTSISTSCSLHSSGNVTIHNITSTSLTFQIKSTFHLVFYGSWPVKSINTCIDYILIVFESSKASGFLHPYSTLQCTGGQTNVTKQTAARGTGDVIECPQGRQIINTTETSYCVPCIPGSFLVESVCLPCPNGTYQSLLGQTFCNNCSDRGTVNADNTACILDEITTIANNGSTPSTEVTSPNNGSEQSTPESTTAGTFETTQDTMTSTTTVSLTTLLPSTSDSVSENSSETTQQIVTSTTTESSTSVDVTTLPEIRTTEGYSIPCSVEQLSIAIPSATHECAIHNQTCVVECSPGFVTNTGETTVVYTCEGDLWTPQRKHCLEYEVPMSTSSLSLIYETRDQLAAACLQKFQETSDANYDRFKRSIVDTCGQLGVTANNLKIENITSISLAFQITSKILLTLEGEGALKARETCLDMLEIIFTTNSTFLHPYTPLTCTSGVSTVRKVSASHVTSIYNCGNTTSLVQHADNVYCVPCPPGMYMISSQCAPCPGGYYQSLPGQTACELCPDNKIVVDGDTNCTELVTTTSANTKLGKSQAAESSATEILIAAVVSACVFVFIVIVATVYYCKKSKAKRRTSHIDTEETKSSSEGMSIESDEYLRRSQEMMIPEPKSSNGDLNWSYSDKKIENSTFASENETKALDVLKTIININIDNDECITAEPQVANMDEREGKWRRLRAKDDQSVSEGVLDKTEETVTQEPPTRSLSDYDNFQIYVPEFQDPE</sequence>
<reference evidence="6" key="1">
    <citation type="submission" date="2025-08" db="UniProtKB">
        <authorList>
            <consortium name="RefSeq"/>
        </authorList>
    </citation>
    <scope>IDENTIFICATION</scope>
    <source>
        <tissue evidence="6">Whole sample</tissue>
    </source>
</reference>
<feature type="region of interest" description="Disordered" evidence="1">
    <location>
        <begin position="1059"/>
        <end position="1105"/>
    </location>
</feature>
<name>A0A8B8AZC2_CRAVI</name>